<dbReference type="InterPro" id="IPR015395">
    <property type="entry name" value="C-myb_C"/>
</dbReference>
<evidence type="ECO:0000313" key="6">
    <source>
        <dbReference type="EMBL" id="KAH3885201.1"/>
    </source>
</evidence>
<dbReference type="Pfam" id="PF00249">
    <property type="entry name" value="Myb_DNA-binding"/>
    <property type="match status" value="1"/>
</dbReference>
<evidence type="ECO:0000313" key="7">
    <source>
        <dbReference type="Proteomes" id="UP000828390"/>
    </source>
</evidence>
<feature type="domain" description="Myb-like" evidence="4">
    <location>
        <begin position="1"/>
        <end position="39"/>
    </location>
</feature>
<reference evidence="6" key="1">
    <citation type="journal article" date="2019" name="bioRxiv">
        <title>The Genome of the Zebra Mussel, Dreissena polymorpha: A Resource for Invasive Species Research.</title>
        <authorList>
            <person name="McCartney M.A."/>
            <person name="Auch B."/>
            <person name="Kono T."/>
            <person name="Mallez S."/>
            <person name="Zhang Y."/>
            <person name="Obille A."/>
            <person name="Becker A."/>
            <person name="Abrahante J.E."/>
            <person name="Garbe J."/>
            <person name="Badalamenti J.P."/>
            <person name="Herman A."/>
            <person name="Mangelson H."/>
            <person name="Liachko I."/>
            <person name="Sullivan S."/>
            <person name="Sone E.D."/>
            <person name="Koren S."/>
            <person name="Silverstein K.A.T."/>
            <person name="Beckman K.B."/>
            <person name="Gohl D.M."/>
        </authorList>
    </citation>
    <scope>NUCLEOTIDE SEQUENCE</scope>
    <source>
        <strain evidence="6">Duluth1</strain>
        <tissue evidence="6">Whole animal</tissue>
    </source>
</reference>
<reference evidence="6" key="2">
    <citation type="submission" date="2020-11" db="EMBL/GenBank/DDBJ databases">
        <authorList>
            <person name="McCartney M.A."/>
            <person name="Auch B."/>
            <person name="Kono T."/>
            <person name="Mallez S."/>
            <person name="Becker A."/>
            <person name="Gohl D.M."/>
            <person name="Silverstein K.A.T."/>
            <person name="Koren S."/>
            <person name="Bechman K.B."/>
            <person name="Herman A."/>
            <person name="Abrahante J.E."/>
            <person name="Garbe J."/>
        </authorList>
    </citation>
    <scope>NUCLEOTIDE SEQUENCE</scope>
    <source>
        <strain evidence="6">Duluth1</strain>
        <tissue evidence="6">Whole animal</tissue>
    </source>
</reference>
<dbReference type="Proteomes" id="UP000828390">
    <property type="component" value="Unassembled WGS sequence"/>
</dbReference>
<dbReference type="PROSITE" id="PS50090">
    <property type="entry name" value="MYB_LIKE"/>
    <property type="match status" value="3"/>
</dbReference>
<dbReference type="FunFam" id="1.10.10.60:FF:000010">
    <property type="entry name" value="Transcriptional activator Myb isoform A"/>
    <property type="match status" value="1"/>
</dbReference>
<comment type="caution">
    <text evidence="6">The sequence shown here is derived from an EMBL/GenBank/DDBJ whole genome shotgun (WGS) entry which is preliminary data.</text>
</comment>
<feature type="domain" description="HTH myb-type" evidence="5">
    <location>
        <begin position="40"/>
        <end position="95"/>
    </location>
</feature>
<organism evidence="6 7">
    <name type="scientific">Dreissena polymorpha</name>
    <name type="common">Zebra mussel</name>
    <name type="synonym">Mytilus polymorpha</name>
    <dbReference type="NCBI Taxonomy" id="45954"/>
    <lineage>
        <taxon>Eukaryota</taxon>
        <taxon>Metazoa</taxon>
        <taxon>Spiralia</taxon>
        <taxon>Lophotrochozoa</taxon>
        <taxon>Mollusca</taxon>
        <taxon>Bivalvia</taxon>
        <taxon>Autobranchia</taxon>
        <taxon>Heteroconchia</taxon>
        <taxon>Euheterodonta</taxon>
        <taxon>Imparidentia</taxon>
        <taxon>Neoheterodontei</taxon>
        <taxon>Myida</taxon>
        <taxon>Dreissenoidea</taxon>
        <taxon>Dreissenidae</taxon>
        <taxon>Dreissena</taxon>
    </lineage>
</organism>
<dbReference type="InterPro" id="IPR009057">
    <property type="entry name" value="Homeodomain-like_sf"/>
</dbReference>
<dbReference type="InterPro" id="IPR001005">
    <property type="entry name" value="SANT/Myb"/>
</dbReference>
<evidence type="ECO:0000256" key="1">
    <source>
        <dbReference type="ARBA" id="ARBA00022737"/>
    </source>
</evidence>
<dbReference type="SUPFAM" id="SSF46689">
    <property type="entry name" value="Homeodomain-like"/>
    <property type="match status" value="2"/>
</dbReference>
<dbReference type="Pfam" id="PF09316">
    <property type="entry name" value="Cmyb_C"/>
    <property type="match status" value="1"/>
</dbReference>
<name>A0A9D4MZ56_DREPO</name>
<dbReference type="CDD" id="cd00167">
    <property type="entry name" value="SANT"/>
    <property type="match status" value="3"/>
</dbReference>
<gene>
    <name evidence="6" type="ORF">DPMN_009193</name>
</gene>
<dbReference type="SMART" id="SM00717">
    <property type="entry name" value="SANT"/>
    <property type="match status" value="3"/>
</dbReference>
<feature type="non-terminal residue" evidence="6">
    <location>
        <position position="737"/>
    </location>
</feature>
<dbReference type="GO" id="GO:0005634">
    <property type="term" value="C:nucleus"/>
    <property type="evidence" value="ECO:0007669"/>
    <property type="project" value="TreeGrafter"/>
</dbReference>
<dbReference type="Gene3D" id="1.10.10.60">
    <property type="entry name" value="Homeodomain-like"/>
    <property type="match status" value="3"/>
</dbReference>
<dbReference type="InterPro" id="IPR017930">
    <property type="entry name" value="Myb_dom"/>
</dbReference>
<feature type="compositionally biased region" description="Low complexity" evidence="3">
    <location>
        <begin position="611"/>
        <end position="631"/>
    </location>
</feature>
<proteinExistence type="predicted"/>
<keyword evidence="7" id="KW-1185">Reference proteome</keyword>
<dbReference type="InterPro" id="IPR050560">
    <property type="entry name" value="MYB_TF"/>
</dbReference>
<accession>A0A9D4MZ56</accession>
<feature type="domain" description="Myb-like" evidence="4">
    <location>
        <begin position="40"/>
        <end position="91"/>
    </location>
</feature>
<dbReference type="AlphaFoldDB" id="A0A9D4MZ56"/>
<evidence type="ECO:0000256" key="2">
    <source>
        <dbReference type="ARBA" id="ARBA00023125"/>
    </source>
</evidence>
<dbReference type="PANTHER" id="PTHR45614:SF25">
    <property type="entry name" value="MYB PROTEIN"/>
    <property type="match status" value="1"/>
</dbReference>
<dbReference type="PROSITE" id="PS51294">
    <property type="entry name" value="HTH_MYB"/>
    <property type="match status" value="3"/>
</dbReference>
<dbReference type="Pfam" id="PF13921">
    <property type="entry name" value="Myb_DNA-bind_6"/>
    <property type="match status" value="1"/>
</dbReference>
<dbReference type="GO" id="GO:0000978">
    <property type="term" value="F:RNA polymerase II cis-regulatory region sequence-specific DNA binding"/>
    <property type="evidence" value="ECO:0007669"/>
    <property type="project" value="TreeGrafter"/>
</dbReference>
<feature type="domain" description="HTH myb-type" evidence="5">
    <location>
        <begin position="96"/>
        <end position="146"/>
    </location>
</feature>
<feature type="domain" description="Myb-like" evidence="4">
    <location>
        <begin position="92"/>
        <end position="142"/>
    </location>
</feature>
<evidence type="ECO:0000259" key="4">
    <source>
        <dbReference type="PROSITE" id="PS50090"/>
    </source>
</evidence>
<dbReference type="PANTHER" id="PTHR45614">
    <property type="entry name" value="MYB PROTEIN-RELATED"/>
    <property type="match status" value="1"/>
</dbReference>
<feature type="region of interest" description="Disordered" evidence="3">
    <location>
        <begin position="433"/>
        <end position="467"/>
    </location>
</feature>
<dbReference type="EMBL" id="JAIWYP010000001">
    <property type="protein sequence ID" value="KAH3885201.1"/>
    <property type="molecule type" value="Genomic_DNA"/>
</dbReference>
<evidence type="ECO:0000256" key="3">
    <source>
        <dbReference type="SAM" id="MobiDB-lite"/>
    </source>
</evidence>
<sequence>DDKLKLVVEQVGVADWSLVSQYFPDHSDLQCQHRWYKVLNPDLIKGAWTKEEDDQVVSLVEQFGAKKWTVVSKYLTGRTGKQCRERWHNHLNPDIKKCPWTEEEDRLIYRLHHTLGNRWAEIAKFLPGRTDNAIKNHWNSTMRKRYENDPEMNQAIDVLSVVQPLQLTPGVAIMSERPTLEPIALFNDATSVVEQRMKFDHKLPEVTASGGFSGLTTLELVSGTNSDTGVTPIKFTALGEKKSYRFDGHAINQLRSPIQLIPITSPVTSRLSEPAILRGTKRKRIRPNHKKLKCKKSSSRVSKQLKWQSIVEELDRNQGLASPGAENIDPVKNLFQQYKHSSDLPAKLERKNSGGFCVQQDWGVGTGSASLATMDNQCNMLNVAGSDVYSKCASGRDVEKGMVKCEPGQDSDIEEIVLTLDSGLGGSDCASRGQGVFSDEDSDPRAPRHSGVLTPKGTPIKNLPFSPSQFLNSPEIPYGKMTSTPVCNKHNSSSSGHGSILNTPDVKLRDNSVSKTPLVSRSLLQVTPRTPTPFKNALEMMKQAQNNKHIGISPIHLDDVEAMIREDTGYEADMSTATFTHARHNRKFARLSVPGPRGARQSLGEKWPATSSSNPSNEFSSNESLLLSPETPSKSLIGDTSLLFSPPSIIKETLPDRELEDAFTARSKHIPKPSRKSIKKIHFTETPTKRTKIELNAKFTEVACGLTADQRLMTELARRITNSLQPRALGFQFENAV</sequence>
<dbReference type="GO" id="GO:0000981">
    <property type="term" value="F:DNA-binding transcription factor activity, RNA polymerase II-specific"/>
    <property type="evidence" value="ECO:0007669"/>
    <property type="project" value="TreeGrafter"/>
</dbReference>
<keyword evidence="1" id="KW-0677">Repeat</keyword>
<protein>
    <submittedName>
        <fullName evidence="6">Uncharacterized protein</fullName>
    </submittedName>
</protein>
<evidence type="ECO:0000259" key="5">
    <source>
        <dbReference type="PROSITE" id="PS51294"/>
    </source>
</evidence>
<keyword evidence="2" id="KW-0238">DNA-binding</keyword>
<feature type="region of interest" description="Disordered" evidence="3">
    <location>
        <begin position="588"/>
        <end position="631"/>
    </location>
</feature>
<feature type="domain" description="HTH myb-type" evidence="5">
    <location>
        <begin position="1"/>
        <end position="39"/>
    </location>
</feature>